<dbReference type="OrthoDB" id="60822at2759"/>
<dbReference type="EMBL" id="JH725165">
    <property type="protein sequence ID" value="EJP65163.1"/>
    <property type="molecule type" value="Genomic_DNA"/>
</dbReference>
<dbReference type="Pfam" id="PF10262">
    <property type="entry name" value="Rdx"/>
    <property type="match status" value="1"/>
</dbReference>
<evidence type="ECO:0000256" key="1">
    <source>
        <dbReference type="ARBA" id="ARBA00023284"/>
    </source>
</evidence>
<dbReference type="Proteomes" id="UP000002762">
    <property type="component" value="Unassembled WGS sequence"/>
</dbReference>
<gene>
    <name evidence="3" type="ORF">BBA_05933</name>
</gene>
<dbReference type="PANTHER" id="PTHR36417:SF2">
    <property type="entry name" value="SELENOPROTEIN DOMAIN PROTEIN (AFU_ORTHOLOGUE AFUA_1G05220)"/>
    <property type="match status" value="1"/>
</dbReference>
<dbReference type="InterPro" id="IPR011893">
    <property type="entry name" value="Selenoprotein_Rdx-typ"/>
</dbReference>
<dbReference type="InterPro" id="IPR036249">
    <property type="entry name" value="Thioredoxin-like_sf"/>
</dbReference>
<sequence>MERIMADKEYVTPAEAGGQRLPRVTIEFCTQCKWLLRAAYYAQELLSTFSTSLGEVALQPSTGGTFIVTIHHAKTKELKRRVRDVMEPGRDLGHVDKDYARPAPVAEKIKVEEVNKTEDKSQNVTGKENASQNASSKECEDCK</sequence>
<dbReference type="RefSeq" id="XP_008599252.1">
    <property type="nucleotide sequence ID" value="XM_008601030.1"/>
</dbReference>
<accession>J5JHP6</accession>
<dbReference type="Gene3D" id="3.40.30.10">
    <property type="entry name" value="Glutaredoxin"/>
    <property type="match status" value="1"/>
</dbReference>
<feature type="compositionally biased region" description="Basic and acidic residues" evidence="2">
    <location>
        <begin position="107"/>
        <end position="121"/>
    </location>
</feature>
<name>J5JHP6_BEAB2</name>
<feature type="compositionally biased region" description="Basic and acidic residues" evidence="2">
    <location>
        <begin position="89"/>
        <end position="100"/>
    </location>
</feature>
<organism evidence="3 4">
    <name type="scientific">Beauveria bassiana (strain ARSEF 2860)</name>
    <name type="common">White muscardine disease fungus</name>
    <name type="synonym">Tritirachium shiotae</name>
    <dbReference type="NCBI Taxonomy" id="655819"/>
    <lineage>
        <taxon>Eukaryota</taxon>
        <taxon>Fungi</taxon>
        <taxon>Dikarya</taxon>
        <taxon>Ascomycota</taxon>
        <taxon>Pezizomycotina</taxon>
        <taxon>Sordariomycetes</taxon>
        <taxon>Hypocreomycetidae</taxon>
        <taxon>Hypocreales</taxon>
        <taxon>Cordycipitaceae</taxon>
        <taxon>Beauveria</taxon>
    </lineage>
</organism>
<protein>
    <submittedName>
        <fullName evidence="3">SelT/selW/selH selenoprotein domain-containing protein</fullName>
    </submittedName>
</protein>
<feature type="region of interest" description="Disordered" evidence="2">
    <location>
        <begin position="89"/>
        <end position="143"/>
    </location>
</feature>
<feature type="compositionally biased region" description="Polar residues" evidence="2">
    <location>
        <begin position="122"/>
        <end position="136"/>
    </location>
</feature>
<keyword evidence="1" id="KW-0676">Redox-active center</keyword>
<dbReference type="AlphaFoldDB" id="J5JHP6"/>
<dbReference type="PANTHER" id="PTHR36417">
    <property type="entry name" value="SELENOPROTEIN DOMAIN PROTEIN (AFU_ORTHOLOGUE AFUA_1G05220)"/>
    <property type="match status" value="1"/>
</dbReference>
<dbReference type="GeneID" id="19888945"/>
<dbReference type="HOGENOM" id="CLU_068510_1_2_1"/>
<reference evidence="3 4" key="1">
    <citation type="journal article" date="2012" name="Sci. Rep.">
        <title>Genomic perspectives on the evolution of fungal entomopathogenicity in Beauveria bassiana.</title>
        <authorList>
            <person name="Xiao G."/>
            <person name="Ying S.H."/>
            <person name="Zheng P."/>
            <person name="Wang Z.L."/>
            <person name="Zhang S."/>
            <person name="Xie X.Q."/>
            <person name="Shang Y."/>
            <person name="St Leger R.J."/>
            <person name="Zhao G.P."/>
            <person name="Wang C."/>
            <person name="Feng M.G."/>
        </authorList>
    </citation>
    <scope>NUCLEOTIDE SEQUENCE [LARGE SCALE GENOMIC DNA]</scope>
    <source>
        <strain evidence="3 4">ARSEF 2860</strain>
    </source>
</reference>
<evidence type="ECO:0000313" key="4">
    <source>
        <dbReference type="Proteomes" id="UP000002762"/>
    </source>
</evidence>
<evidence type="ECO:0000313" key="3">
    <source>
        <dbReference type="EMBL" id="EJP65163.1"/>
    </source>
</evidence>
<proteinExistence type="predicted"/>
<keyword evidence="4" id="KW-1185">Reference proteome</keyword>
<dbReference type="InParanoid" id="J5JHP6"/>
<dbReference type="SUPFAM" id="SSF52833">
    <property type="entry name" value="Thioredoxin-like"/>
    <property type="match status" value="1"/>
</dbReference>
<evidence type="ECO:0000256" key="2">
    <source>
        <dbReference type="SAM" id="MobiDB-lite"/>
    </source>
</evidence>